<dbReference type="Proteomes" id="UP001208570">
    <property type="component" value="Unassembled WGS sequence"/>
</dbReference>
<sequence length="75" mass="8140">MDSVTSEYLINGNSSHLCSCLASLYAHMLEHNCAPTCFKAGVIIPIPKKATLDVSIFASTVLGLQQLINTFRNRA</sequence>
<proteinExistence type="predicted"/>
<gene>
    <name evidence="1" type="ORF">LSH36_1034g00020</name>
</gene>
<comment type="caution">
    <text evidence="1">The sequence shown here is derived from an EMBL/GenBank/DDBJ whole genome shotgun (WGS) entry which is preliminary data.</text>
</comment>
<accession>A0AAD9IW90</accession>
<dbReference type="AlphaFoldDB" id="A0AAD9IW90"/>
<reference evidence="1" key="1">
    <citation type="journal article" date="2023" name="Mol. Biol. Evol.">
        <title>Third-Generation Sequencing Reveals the Adaptive Role of the Epigenome in Three Deep-Sea Polychaetes.</title>
        <authorList>
            <person name="Perez M."/>
            <person name="Aroh O."/>
            <person name="Sun Y."/>
            <person name="Lan Y."/>
            <person name="Juniper S.K."/>
            <person name="Young C.R."/>
            <person name="Angers B."/>
            <person name="Qian P.Y."/>
        </authorList>
    </citation>
    <scope>NUCLEOTIDE SEQUENCE</scope>
    <source>
        <strain evidence="1">P08H-3</strain>
    </source>
</reference>
<keyword evidence="2" id="KW-1185">Reference proteome</keyword>
<dbReference type="EMBL" id="JAODUP010001034">
    <property type="protein sequence ID" value="KAK2141829.1"/>
    <property type="molecule type" value="Genomic_DNA"/>
</dbReference>
<protein>
    <submittedName>
        <fullName evidence="1">Uncharacterized protein</fullName>
    </submittedName>
</protein>
<organism evidence="1 2">
    <name type="scientific">Paralvinella palmiformis</name>
    <dbReference type="NCBI Taxonomy" id="53620"/>
    <lineage>
        <taxon>Eukaryota</taxon>
        <taxon>Metazoa</taxon>
        <taxon>Spiralia</taxon>
        <taxon>Lophotrochozoa</taxon>
        <taxon>Annelida</taxon>
        <taxon>Polychaeta</taxon>
        <taxon>Sedentaria</taxon>
        <taxon>Canalipalpata</taxon>
        <taxon>Terebellida</taxon>
        <taxon>Terebelliformia</taxon>
        <taxon>Alvinellidae</taxon>
        <taxon>Paralvinella</taxon>
    </lineage>
</organism>
<evidence type="ECO:0000313" key="2">
    <source>
        <dbReference type="Proteomes" id="UP001208570"/>
    </source>
</evidence>
<evidence type="ECO:0000313" key="1">
    <source>
        <dbReference type="EMBL" id="KAK2141829.1"/>
    </source>
</evidence>
<name>A0AAD9IW90_9ANNE</name>